<feature type="region of interest" description="Disordered" evidence="1">
    <location>
        <begin position="1"/>
        <end position="54"/>
    </location>
</feature>
<gene>
    <name evidence="2" type="ORF">EV44_g4349</name>
</gene>
<accession>A0A0B1P8L9</accession>
<organism evidence="2 3">
    <name type="scientific">Uncinula necator</name>
    <name type="common">Grape powdery mildew</name>
    <dbReference type="NCBI Taxonomy" id="52586"/>
    <lineage>
        <taxon>Eukaryota</taxon>
        <taxon>Fungi</taxon>
        <taxon>Dikarya</taxon>
        <taxon>Ascomycota</taxon>
        <taxon>Pezizomycotina</taxon>
        <taxon>Leotiomycetes</taxon>
        <taxon>Erysiphales</taxon>
        <taxon>Erysiphaceae</taxon>
        <taxon>Erysiphe</taxon>
    </lineage>
</organism>
<proteinExistence type="predicted"/>
<evidence type="ECO:0000313" key="3">
    <source>
        <dbReference type="Proteomes" id="UP000030854"/>
    </source>
</evidence>
<feature type="compositionally biased region" description="Low complexity" evidence="1">
    <location>
        <begin position="505"/>
        <end position="518"/>
    </location>
</feature>
<protein>
    <submittedName>
        <fullName evidence="2">Putative eka-like protein</fullName>
    </submittedName>
</protein>
<sequence>MTDSMDITQENQALSTDTSNKPPPIPLIPPIPNPLPPIAPPTPPSNSQLLNSTTSSRKILIPAIPIKRPIPERSQQKNKDRSDIANAFLPQELSEVVATRQRRERAWNARIMICTTVYSNIESNLANFSDEIQKEEVIAFKAYLRQAIANFAAIDNSPNPPKIPSHSKPTKSCGSGSGRSKNVEKNVPVAITQLPKPPQALQNTWVTVTRNGHKKARATTNSNVNITPMRKIRPRESRKEKSPATPDKRLFLRLPQEHEWRKLSPAGIREIIVKKLSISPTLIGRIKPVHLGFSLSPCSTEAREKALNARNGLFLTGAKLEEATNWATILIPTVPAVIRKEQREVEVSNSMLADEVERVYSMRPAHLKLFGGNKTEAPHRTWMAVFPKAPRGSFKVFDESGIARPFKKQQPLEFSKRCNGHHSIKNCSRAPSCGNCGSTNHSEDLCMASTKCRNCGGPHRSDNRRCLARPTRSGAPTKEQLKTYRQAGEREFQALLRAKVAEESAAAADNSNSNVISSQDTDLDSNIDNSQASSVGNTMDGAIRL</sequence>
<feature type="compositionally biased region" description="Pro residues" evidence="1">
    <location>
        <begin position="21"/>
        <end position="44"/>
    </location>
</feature>
<dbReference type="STRING" id="52586.A0A0B1P8L9"/>
<feature type="compositionally biased region" description="Low complexity" evidence="1">
    <location>
        <begin position="45"/>
        <end position="54"/>
    </location>
</feature>
<dbReference type="EMBL" id="JNVN01000557">
    <property type="protein sequence ID" value="KHJ35047.1"/>
    <property type="molecule type" value="Genomic_DNA"/>
</dbReference>
<dbReference type="HOGENOM" id="CLU_018153_0_2_1"/>
<feature type="region of interest" description="Disordered" evidence="1">
    <location>
        <begin position="505"/>
        <end position="545"/>
    </location>
</feature>
<evidence type="ECO:0000256" key="1">
    <source>
        <dbReference type="SAM" id="MobiDB-lite"/>
    </source>
</evidence>
<feature type="compositionally biased region" description="Polar residues" evidence="1">
    <location>
        <begin position="170"/>
        <end position="180"/>
    </location>
</feature>
<reference evidence="2 3" key="1">
    <citation type="journal article" date="2014" name="BMC Genomics">
        <title>Adaptive genomic structural variation in the grape powdery mildew pathogen, Erysiphe necator.</title>
        <authorList>
            <person name="Jones L."/>
            <person name="Riaz S."/>
            <person name="Morales-Cruz A."/>
            <person name="Amrine K.C."/>
            <person name="McGuire B."/>
            <person name="Gubler W.D."/>
            <person name="Walker M.A."/>
            <person name="Cantu D."/>
        </authorList>
    </citation>
    <scope>NUCLEOTIDE SEQUENCE [LARGE SCALE GENOMIC DNA]</scope>
    <source>
        <strain evidence="3">c</strain>
    </source>
</reference>
<comment type="caution">
    <text evidence="2">The sequence shown here is derived from an EMBL/GenBank/DDBJ whole genome shotgun (WGS) entry which is preliminary data.</text>
</comment>
<dbReference type="OMA" id="NGHHSIK"/>
<feature type="region of interest" description="Disordered" evidence="1">
    <location>
        <begin position="156"/>
        <end position="182"/>
    </location>
</feature>
<dbReference type="AlphaFoldDB" id="A0A0B1P8L9"/>
<feature type="compositionally biased region" description="Polar residues" evidence="1">
    <location>
        <begin position="1"/>
        <end position="20"/>
    </location>
</feature>
<feature type="compositionally biased region" description="Polar residues" evidence="1">
    <location>
        <begin position="524"/>
        <end position="537"/>
    </location>
</feature>
<keyword evidence="3" id="KW-1185">Reference proteome</keyword>
<name>A0A0B1P8L9_UNCNE</name>
<dbReference type="Proteomes" id="UP000030854">
    <property type="component" value="Unassembled WGS sequence"/>
</dbReference>
<feature type="region of interest" description="Disordered" evidence="1">
    <location>
        <begin position="458"/>
        <end position="481"/>
    </location>
</feature>
<evidence type="ECO:0000313" key="2">
    <source>
        <dbReference type="EMBL" id="KHJ35047.1"/>
    </source>
</evidence>